<dbReference type="InterPro" id="IPR019079">
    <property type="entry name" value="Capsule_synth_CapA"/>
</dbReference>
<dbReference type="Pfam" id="PF13539">
    <property type="entry name" value="Peptidase_M15_4"/>
    <property type="match status" value="1"/>
</dbReference>
<sequence>MVALLVLTSGADRSDRGGADDRSQGRGSESNGSLANPVPGEDPPPGEVTLSFAGDVHFEGAFVDYPERGGSTLGEMSQGLRWADVALVNLESALIDPRNVPEPASKELEDPSLRYWFGTSPAALRTLARSGVDVASISNNHGADYGARGLRQTLAARRTSPIALVGVGASPREAYTPYRTTVRNTDVAVFSADASPRESVDPTWEVTAGRGPGLAAARPGEAGPLLRAVRTSAQRDDVTVVYVHWGEEGSSCPTGWQQQLASSLAEAGADVVVGSHAHRLQGAGMIGDTYVAYGLGDFFWYHGRRPESGVLTLRWRDGQVVDDELQPAARTPEGGAPLRVTGAERQQARRDWRQLRGCTGLAPAPGERAARAPSEPEEPEATEAPTTPAPTEQPDTPAAAPPFQARVKPISPQLQRRMTGVSHRPAVCPVGFDDLRLVVVPHVDFEGEVRTGRVVVNADVVDDVVGIMRELYRARWPIERMVLVDVYGGDDNRSMAANNSSGYNCRPVAGSTSWSQHAYGRALDLNPVQNPYVLGGEVLPPAGDRFARMDRSGPRPPAPGVIVPGDVVTRAFERRGWRWGAYFGEPDYQHFDRG</sequence>
<evidence type="ECO:0000313" key="4">
    <source>
        <dbReference type="EMBL" id="GAA4683443.1"/>
    </source>
</evidence>
<feature type="compositionally biased region" description="Low complexity" evidence="2">
    <location>
        <begin position="362"/>
        <end position="373"/>
    </location>
</feature>
<dbReference type="Gene3D" id="3.60.21.10">
    <property type="match status" value="1"/>
</dbReference>
<dbReference type="PANTHER" id="PTHR33393:SF13">
    <property type="entry name" value="PGA BIOSYNTHESIS PROTEIN CAPA"/>
    <property type="match status" value="1"/>
</dbReference>
<evidence type="ECO:0000256" key="1">
    <source>
        <dbReference type="ARBA" id="ARBA00005662"/>
    </source>
</evidence>
<dbReference type="EMBL" id="BAABIM010000002">
    <property type="protein sequence ID" value="GAA4683443.1"/>
    <property type="molecule type" value="Genomic_DNA"/>
</dbReference>
<dbReference type="SMART" id="SM00854">
    <property type="entry name" value="PGA_cap"/>
    <property type="match status" value="1"/>
</dbReference>
<dbReference type="InterPro" id="IPR029052">
    <property type="entry name" value="Metallo-depent_PP-like"/>
</dbReference>
<protein>
    <recommendedName>
        <fullName evidence="3">Capsule synthesis protein CapA domain-containing protein</fullName>
    </recommendedName>
</protein>
<comment type="similarity">
    <text evidence="1">Belongs to the CapA family.</text>
</comment>
<feature type="compositionally biased region" description="Basic and acidic residues" evidence="2">
    <location>
        <begin position="12"/>
        <end position="24"/>
    </location>
</feature>
<proteinExistence type="inferred from homology"/>
<feature type="compositionally biased region" description="Low complexity" evidence="2">
    <location>
        <begin position="382"/>
        <end position="400"/>
    </location>
</feature>
<name>A0ABP8W8T3_9ACTN</name>
<dbReference type="PANTHER" id="PTHR33393">
    <property type="entry name" value="POLYGLUTAMINE SYNTHESIS ACCESSORY PROTEIN RV0574C-RELATED"/>
    <property type="match status" value="1"/>
</dbReference>
<dbReference type="SUPFAM" id="SSF56300">
    <property type="entry name" value="Metallo-dependent phosphatases"/>
    <property type="match status" value="1"/>
</dbReference>
<comment type="caution">
    <text evidence="4">The sequence shown here is derived from an EMBL/GenBank/DDBJ whole genome shotgun (WGS) entry which is preliminary data.</text>
</comment>
<accession>A0ABP8W8T3</accession>
<dbReference type="SUPFAM" id="SSF55166">
    <property type="entry name" value="Hedgehog/DD-peptidase"/>
    <property type="match status" value="1"/>
</dbReference>
<dbReference type="Gene3D" id="3.30.1380.10">
    <property type="match status" value="1"/>
</dbReference>
<dbReference type="InterPro" id="IPR009045">
    <property type="entry name" value="Zn_M74/Hedgehog-like"/>
</dbReference>
<dbReference type="CDD" id="cd07381">
    <property type="entry name" value="MPP_CapA"/>
    <property type="match status" value="1"/>
</dbReference>
<evidence type="ECO:0000313" key="5">
    <source>
        <dbReference type="Proteomes" id="UP001500621"/>
    </source>
</evidence>
<dbReference type="InterPro" id="IPR052169">
    <property type="entry name" value="CW_Biosynth-Accessory"/>
</dbReference>
<gene>
    <name evidence="4" type="ORF">GCM10023226_20750</name>
</gene>
<feature type="region of interest" description="Disordered" evidence="2">
    <location>
        <begin position="1"/>
        <end position="47"/>
    </location>
</feature>
<evidence type="ECO:0000256" key="2">
    <source>
        <dbReference type="SAM" id="MobiDB-lite"/>
    </source>
</evidence>
<feature type="region of interest" description="Disordered" evidence="2">
    <location>
        <begin position="327"/>
        <end position="400"/>
    </location>
</feature>
<dbReference type="Proteomes" id="UP001500621">
    <property type="component" value="Unassembled WGS sequence"/>
</dbReference>
<dbReference type="Pfam" id="PF09587">
    <property type="entry name" value="PGA_cap"/>
    <property type="match status" value="1"/>
</dbReference>
<feature type="domain" description="Capsule synthesis protein CapA" evidence="3">
    <location>
        <begin position="49"/>
        <end position="302"/>
    </location>
</feature>
<reference evidence="5" key="1">
    <citation type="journal article" date="2019" name="Int. J. Syst. Evol. Microbiol.">
        <title>The Global Catalogue of Microorganisms (GCM) 10K type strain sequencing project: providing services to taxonomists for standard genome sequencing and annotation.</title>
        <authorList>
            <consortium name="The Broad Institute Genomics Platform"/>
            <consortium name="The Broad Institute Genome Sequencing Center for Infectious Disease"/>
            <person name="Wu L."/>
            <person name="Ma J."/>
        </authorList>
    </citation>
    <scope>NUCLEOTIDE SEQUENCE [LARGE SCALE GENOMIC DNA]</scope>
    <source>
        <strain evidence="5">JCM 18127</strain>
    </source>
</reference>
<dbReference type="InterPro" id="IPR039561">
    <property type="entry name" value="Peptidase_M15C"/>
</dbReference>
<evidence type="ECO:0000259" key="3">
    <source>
        <dbReference type="SMART" id="SM00854"/>
    </source>
</evidence>
<organism evidence="4 5">
    <name type="scientific">Nocardioides nanhaiensis</name>
    <dbReference type="NCBI Taxonomy" id="1476871"/>
    <lineage>
        <taxon>Bacteria</taxon>
        <taxon>Bacillati</taxon>
        <taxon>Actinomycetota</taxon>
        <taxon>Actinomycetes</taxon>
        <taxon>Propionibacteriales</taxon>
        <taxon>Nocardioidaceae</taxon>
        <taxon>Nocardioides</taxon>
    </lineage>
</organism>
<keyword evidence="5" id="KW-1185">Reference proteome</keyword>